<feature type="compositionally biased region" description="Low complexity" evidence="18">
    <location>
        <begin position="20"/>
        <end position="37"/>
    </location>
</feature>
<evidence type="ECO:0000256" key="16">
    <source>
        <dbReference type="PROSITE-ProRule" id="PRU00176"/>
    </source>
</evidence>
<evidence type="ECO:0000256" key="3">
    <source>
        <dbReference type="ARBA" id="ARBA00022481"/>
    </source>
</evidence>
<feature type="region of interest" description="Disordered" evidence="18">
    <location>
        <begin position="2882"/>
        <end position="2905"/>
    </location>
</feature>
<dbReference type="CDD" id="cd12350">
    <property type="entry name" value="RRM3_SHARP"/>
    <property type="match status" value="1"/>
</dbReference>
<feature type="region of interest" description="Disordered" evidence="18">
    <location>
        <begin position="2248"/>
        <end position="2303"/>
    </location>
</feature>
<feature type="compositionally biased region" description="Polar residues" evidence="18">
    <location>
        <begin position="1412"/>
        <end position="1428"/>
    </location>
</feature>
<feature type="compositionally biased region" description="Basic residues" evidence="18">
    <location>
        <begin position="2177"/>
        <end position="2191"/>
    </location>
</feature>
<feature type="compositionally biased region" description="Basic and acidic residues" evidence="18">
    <location>
        <begin position="3521"/>
        <end position="3531"/>
    </location>
</feature>
<feature type="compositionally biased region" description="Basic and acidic residues" evidence="18">
    <location>
        <begin position="1353"/>
        <end position="1404"/>
    </location>
</feature>
<feature type="compositionally biased region" description="Low complexity" evidence="18">
    <location>
        <begin position="2727"/>
        <end position="2767"/>
    </location>
</feature>
<feature type="region of interest" description="Disordered" evidence="18">
    <location>
        <begin position="3581"/>
        <end position="3601"/>
    </location>
</feature>
<keyword evidence="22" id="KW-1185">Reference proteome</keyword>
<evidence type="ECO:0000259" key="20">
    <source>
        <dbReference type="PROSITE" id="PS50917"/>
    </source>
</evidence>
<feature type="compositionally biased region" description="Basic and acidic residues" evidence="18">
    <location>
        <begin position="2673"/>
        <end position="2687"/>
    </location>
</feature>
<feature type="region of interest" description="Disordered" evidence="18">
    <location>
        <begin position="3242"/>
        <end position="3263"/>
    </location>
</feature>
<feature type="compositionally biased region" description="Basic and acidic residues" evidence="18">
    <location>
        <begin position="2260"/>
        <end position="2269"/>
    </location>
</feature>
<sequence>MSIKSKKSSGRRNSEDHGTSVGVSVVGSGVSGNAVNVGVSERGVERVSETFESRVSHGNFYPGERSNRVEHSVDSSAVDPVASYMSRSRPTPSSGYHVTAPRARERLYPRTSSYVTGPPPSSHLDRHRGAMSMSSWLGYESGSTRYSTGPPQQSPAATDNYQEESDIHVNINSLSTQLVGQPSIRPSWDIPSRSAFLSGGGVNSGSGVSISSCGGGGVVGTGGGVSSGGSGGGGGNSGSSMRQHKKQRRKSRSGSSSPSGSSRSGSSSSSRSNSSAGSTSGDSSSPGSSPHRTGNAAVSDDRRPLAICVRNLPARSSDTSLKDGLFHEYKKHGKVTWVKVVGAAGDRYALVCFKKPEDVEKALEVSHDKLFFGCKIEVAPYQGYDVEDNEFRPYEAELDEYHPKATRTLFIGNLEKDVTQTDLRNNFEQFGEIIEIDIKKQGAVSSYAFCQYADISSVVKAMRSMDGEHLGSNRIKLGFGKSMPTTCVWVDGIGECVSEKYLNMQFHQFGPINQAVIDRERGHALVFYEQMNCAQVAVKEMRGASLRGRRLQVDFASRELQESFYEHLERQGVTGEKPWDSRPSPAATFDVARERSFEAAVTVPNAGSRFTRYETPPRARTASYSRTPGGGSTPGASPAHPTAMSRTSRRSYQADPYYEGDYTEPTSRRFRSYDEFSQGSGASHDDYESSVLGDSKLNDDDLLPPPRRHAIQSVVTSVEPPVPSSLLLPPPDIRHLQKERVHLLEQLEECHSSGDEGFAPKKRPKLDSSSAILCDDDEPEIASLLVTSHSGRKGMDVRRVSDSKILVHHNTRRGSCEGRGPGPCKRRRDTSSRHHEHHDSSRPGTPLVDERPENIIPSEPRRFRERSQEGPLSLPLPSSSSCVRTTSAPASKVTSPTCAVSLSLSVPSPSAAAQPPASPPPRHPSPSPTSSDSETAPQSPSLEERIRSLDEKYEKWSGSRALSAAGGDALAKLDATASERFKFRHKLLDLDLNEVQPSDIVKSVLAKRSVFDEDSKRLENFSEKYEPREFTGVTGIPSSSLISTTSLSSSLASCSTSNSSTNNSNNKPPGVVGAVTGSATGVSPGIGPALGVQSSCNSKVGLQYPFPSHPPIQQPAGASSSSIGSIPSSSVVITTATAPMTTLVASSLKTDPRTAAHNCVHPVPTTPITPGTSIKTASPELPPVSLPIGLGSSTAAGSCFGITSGSNNPAQTARTTNIGSTSLLSSTTTSLSTSMSSSLSSGPVLTSANLAVISTIALVTTATTTITTSSASDSRNSTLISSSSSNSTSMINNNNNNSICSLPMTITTASVTITTTTAPATTLIFSTATTTTAGTITTTTSTSAVDLSRVKQRKDGGSRESRDSKENRDSRHSRSKDGSRKTKKDDNDSEKIRNKERDDKDERSLSLSSSSGLNTAESTSDTLTATDTHNNRDIKESKEARYERKEREERERRDKEERERQERRDKEDRDKLERKEREERERREKDEERREKERLEKERRDREERERDRERKEREEIEAREKDKREKERLEKERKDREEKDKQERRDREERERKEREVRLEREKQEKERLRKEREEFEKREKEERERVERERRREEKEKIDRERKREREERERLERERRKEKEERERVEKEKREKEEKEKVEKVDKVDKVDKVEKDKHEREKRERREREDLEKREKEKIVEHAKRRDRDDKDKDKDSKREREETRRQPVENHHMGNQNQVQVSSPAPVSLKRRCSSQETPQDDESNKRMKISDHRRDSKDRPRQNRRSEDRKHRNDSHRTSRESRENRDSKDSSTSTQSQESRESREPSLQSHGSNELPGKDVIISSSREIKECRENRESRDSRESRESRDSRENRDNNRDIATSGSGGGSGSNSGNKDKQRSKRNRLERERMEKDRSPRVSHELDKEFLSRIELAKRTDNNGSPPNRVENNNQTGGSHHHHHHHHHHHRESQREHHHVSINLHSDNDDGHSSNHEMQTRHPSQTDTDSDEPKKHSIFDIVDDEPAYISMYDKVKARSTKNMQKLEEEKRQVRLKDKFSQLKQSRARREEKKQSTSWDGDSVSSKALTEDEGTSESDSTRAKSLSRKGSRSRIHSDTSEEDESFNNKVHKIKTERFLESDVDLGFADTEEKHTPTESSSINSLRTVKQEPRSSDDDERIPVVSFPSNHPAVNNHQRDSRKKSHKKKQKRQKLSISSEEGSINIKIESPDSNEHKRNEQTCKNIISTSDCRVNHVNDSTAVTTVALSSSVAPASAEVSVTSEERIRAEKKQRNKKDKRRERTSEDKAKTRRKRLNRQEARDSQRMEDIFGPLSDDVDDAPTAPFFNRLGGLPSENNAYGSDSDGMRSPILDVDRVRRKAEKKRRHQIEDENSVDLAEAGREIEANLLGLPVSPKPAAVCNESNDHDVFRFTDDNDSVEPSTPTTAPEKVKEKKKKRKKSKEERSRKDYHHHHHHHHHHHDKAGALPYLGADPSPPRASSPISRKTVSPPPLPVPRDTILSPIPKIPTTTSTPATTTVTTPTVSSPSVVTSPTIVSSKSEKKKDKFIPGFGMDIDEKIHENAIKSISEPEERESGRQSGAGNHEPEPPAPATPPPQVEDKPRVVISQEETEDAVAALLEETFGVSTEDFSYEGDEEEPEGDGASVPPPDAPQEDVDEMQQAVDSLNASTGAETDADLKPDTPQSEHDLQIDTDTEEDPNYESFDLTQPPKTPDIPSFYKSPVSKQSVITTTAVTTTTTTTTTPVENTPNCTTPSPVAVRSPSPPASVISHSWTDEHKPPKAAETPEAEAGNKDRDRERERERASVATPSSPPGQYKPPMPCSLPIISNEAPRLSAASPRPPVTSSQPLYQRLPVSLQSQMVPPLRQTPPRMSVAVTTSPSVTVPTTMTVQPRPSTVIPSQAPALSPNGQWSRNIPISSHLSHGIKTPSITSTTCRIPVSVPITAPIHRDLSNQHIYSTAASQQPVIQHAPGMRALAPSYPRGGLPPLTLNIPPRPYMPVPPLVSGIPRDSGKPRDSMAFGGKSVIETLIPGHLNESPQRLEEPKLSPAVIPEPTNKASTSPKVPSPNQPPTFIPETAKIEISASTSTPAISKPAENVLSPRQKQLPVNNAIELSTELTKKPELTNVHLLTTHPPHTSAPSPVIVAHGQHLVHKSVVHSLIPTTVTPNQPLIKTVVPVVSQFSQAHVALDKPAVTPIVTLAGQQQQQQRPPISQGVLLIKPHIPLVSTVSQSITRVSTCVTSMATPIISPPQPKPTTPEAPAERQERFTDIQKTKTEATDSATVQTKFLPSPEVKQEDVKPPVDLVKEESKPVEVEVKVEKIESETAEIPAKVLPEIVPKDEPLITEPPKEIKQQRDEEEEPKCEEDEEDTADEARESNDPLVIDSAREDPADSKEDSDYWSAKEVNIESVIKTVDALCDGEVNDEVHDDDDSHNDQETNGESHDTSKGEDWPDTESTEGDSKKDFSNNDEQDEGVETSCEIEPRSRRVRSKTRRGGGRGGVSNRRVNRTAASGKRGGRTPRNSKQEKNKLPADVYEFHDDSEEDNAGRPRLILTIKSPGPTAAAGPNAQPVAAVKEVAAEEFVSPATNTRKSKRLAEKDISRTTVDDTIEDVVRGSAPNKALLGVQATRRSTRHNNGSKPLQPQLMIVETRKSRGGRRTSRRTSETNEDSGEEKSKDPRPEAVITSAPSPVSVTTTTTTTRSDSETTETASVAVPETPVKQGPEPVKQLPALGQKSSLEPMTLIDPVTGMLIPMRESEEGQYIPVSTASGQIQNIPRSLVEARTNIDVKGDKFPPTLQPAHPRPVEESKAKVPEAPPNLEPADLSQPCKTQTSVITKSQASAPAPTVQVTSSVVVQPTMTPPVSTSVLTNTPTNLVTSQCKPTSLKAHVLNPSKLASTPVAQQIVVSKPVTPSQPAVQNIIKQPNQAMSGLRLQIPAGRVSSPGLSPRGKQPVPISSANGKPGQPMSPVLNSSNIPPNPKQHLLQAAKQQQQQQQQQQLQQQQQTPTIVNMQQKMGINAHPSNVATTPVQRIHNPISQATNLKGINGQTHLPSPKAHLLQAVAPNTIMSGGVASPPTQPHIIGAQAVVSVASCSRSIAAKPQIAGMEPPKVEVSMSGCIMVPNASPSRVSVPYEAALHGPPGAAPSPGGQYGLVPPHRTQSPPLPPPAHHHTNASQGDVVNHYGGLSRAGELPPPYMLPLPYQFLRAQQEAALTTPRIAYHVPDARSPHLPLDPKMEASGEESHSPPLELVRATRTPHDRTTDSPQVAQVYMMHGGQRLPAPPQYNTGSNPVFAGGPTGARGPYYEPPPAHIRSQYPMAASEAPDRALTPDRHRKHQVATPPHASQVPPQADSLLMLLRRYPVMWQGLLALKNDQAAVQMHFVFGNPNVATESLPCNSDRSTPPLRIAQRMRLEQTQVDGVARKMQTDNEHCMLLALPCGRDQMDVLQQSKNLQTGFITYLQQKQAAGIVNIAAPGSQQVS</sequence>
<evidence type="ECO:0000256" key="5">
    <source>
        <dbReference type="ARBA" id="ARBA00022884"/>
    </source>
</evidence>
<dbReference type="InterPro" id="IPR016194">
    <property type="entry name" value="SPOC-like_C_dom_sf"/>
</dbReference>
<feature type="compositionally biased region" description="Polar residues" evidence="18">
    <location>
        <begin position="142"/>
        <end position="160"/>
    </location>
</feature>
<feature type="compositionally biased region" description="Pro residues" evidence="18">
    <location>
        <begin position="916"/>
        <end position="927"/>
    </location>
</feature>
<feature type="compositionally biased region" description="Basic and acidic residues" evidence="18">
    <location>
        <begin position="2552"/>
        <end position="2573"/>
    </location>
</feature>
<dbReference type="Pfam" id="PF07744">
    <property type="entry name" value="SPOC"/>
    <property type="match status" value="1"/>
</dbReference>
<dbReference type="InterPro" id="IPR035979">
    <property type="entry name" value="RBD_domain_sf"/>
</dbReference>
<evidence type="ECO:0000256" key="8">
    <source>
        <dbReference type="ARBA" id="ARBA00023054"/>
    </source>
</evidence>
<feature type="compositionally biased region" description="Basic residues" evidence="18">
    <location>
        <begin position="1"/>
        <end position="10"/>
    </location>
</feature>
<feature type="compositionally biased region" description="Basic and acidic residues" evidence="18">
    <location>
        <begin position="1886"/>
        <end position="1920"/>
    </location>
</feature>
<feature type="compositionally biased region" description="Gly residues" evidence="18">
    <location>
        <begin position="224"/>
        <end position="237"/>
    </location>
</feature>
<dbReference type="PROSITE" id="PS50917">
    <property type="entry name" value="SPOC"/>
    <property type="match status" value="1"/>
</dbReference>
<dbReference type="InterPro" id="IPR012921">
    <property type="entry name" value="SPOC_C"/>
</dbReference>
<feature type="region of interest" description="Disordered" evidence="18">
    <location>
        <begin position="795"/>
        <end position="943"/>
    </location>
</feature>
<feature type="region of interest" description="Disordered" evidence="18">
    <location>
        <begin position="1"/>
        <end position="37"/>
    </location>
</feature>
<feature type="compositionally biased region" description="Basic residues" evidence="18">
    <location>
        <begin position="242"/>
        <end position="252"/>
    </location>
</feature>
<feature type="compositionally biased region" description="Pro residues" evidence="18">
    <location>
        <begin position="2585"/>
        <end position="2594"/>
    </location>
</feature>
<keyword evidence="7" id="KW-0805">Transcription regulation</keyword>
<evidence type="ECO:0000256" key="11">
    <source>
        <dbReference type="ARBA" id="ARBA00023163"/>
    </source>
</evidence>
<feature type="region of interest" description="Disordered" evidence="18">
    <location>
        <begin position="3325"/>
        <end position="3404"/>
    </location>
</feature>
<dbReference type="FunFam" id="2.40.290.10:FF:000002">
    <property type="entry name" value="Spen family transcriptional repressor"/>
    <property type="match status" value="1"/>
</dbReference>
<feature type="compositionally biased region" description="Low complexity" evidence="18">
    <location>
        <begin position="2248"/>
        <end position="2259"/>
    </location>
</feature>
<feature type="compositionally biased region" description="Basic and acidic residues" evidence="18">
    <location>
        <begin position="3335"/>
        <end position="3353"/>
    </location>
</feature>
<feature type="compositionally biased region" description="Low complexity" evidence="18">
    <location>
        <begin position="3683"/>
        <end position="3709"/>
    </location>
</feature>
<feature type="compositionally biased region" description="Low complexity" evidence="18">
    <location>
        <begin position="3978"/>
        <end position="4002"/>
    </location>
</feature>
<dbReference type="PROSITE" id="PS50102">
    <property type="entry name" value="RRM"/>
    <property type="match status" value="3"/>
</dbReference>
<feature type="compositionally biased region" description="Low complexity" evidence="18">
    <location>
        <begin position="253"/>
        <end position="290"/>
    </location>
</feature>
<feature type="region of interest" description="Disordered" evidence="18">
    <location>
        <begin position="2408"/>
        <end position="2824"/>
    </location>
</feature>
<feature type="compositionally biased region" description="Basic and acidic residues" evidence="18">
    <location>
        <begin position="1429"/>
        <end position="1713"/>
    </location>
</feature>
<feature type="compositionally biased region" description="Basic and acidic residues" evidence="18">
    <location>
        <begin position="3431"/>
        <end position="3448"/>
    </location>
</feature>
<feature type="domain" description="RRM" evidence="19">
    <location>
        <begin position="486"/>
        <end position="558"/>
    </location>
</feature>
<feature type="region of interest" description="Disordered" evidence="18">
    <location>
        <begin position="3416"/>
        <end position="3531"/>
    </location>
</feature>
<feature type="compositionally biased region" description="Basic residues" evidence="18">
    <location>
        <begin position="2083"/>
        <end position="2092"/>
    </location>
</feature>
<evidence type="ECO:0000313" key="22">
    <source>
        <dbReference type="Proteomes" id="UP000826195"/>
    </source>
</evidence>
<feature type="region of interest" description="Disordered" evidence="18">
    <location>
        <begin position="3935"/>
        <end position="4004"/>
    </location>
</feature>
<feature type="compositionally biased region" description="Low complexity" evidence="18">
    <location>
        <begin position="928"/>
        <end position="937"/>
    </location>
</feature>
<feature type="compositionally biased region" description="Polar residues" evidence="18">
    <location>
        <begin position="2659"/>
        <end position="2669"/>
    </location>
</feature>
<dbReference type="InterPro" id="IPR012677">
    <property type="entry name" value="Nucleotide-bd_a/b_plait_sf"/>
</dbReference>
<keyword evidence="4" id="KW-0597">Phosphoprotein</keyword>
<dbReference type="SUPFAM" id="SSF100939">
    <property type="entry name" value="SPOC domain-like"/>
    <property type="match status" value="1"/>
</dbReference>
<feature type="compositionally biased region" description="Basic and acidic residues" evidence="18">
    <location>
        <begin position="848"/>
        <end position="868"/>
    </location>
</feature>
<dbReference type="SUPFAM" id="SSF54928">
    <property type="entry name" value="RNA-binding domain, RBD"/>
    <property type="match status" value="2"/>
</dbReference>
<feature type="region of interest" description="Disordered" evidence="18">
    <location>
        <begin position="2036"/>
        <end position="2216"/>
    </location>
</feature>
<feature type="region of interest" description="Disordered" evidence="18">
    <location>
        <begin position="751"/>
        <end position="770"/>
    </location>
</feature>
<evidence type="ECO:0000256" key="1">
    <source>
        <dbReference type="ARBA" id="ARBA00004123"/>
    </source>
</evidence>
<feature type="compositionally biased region" description="Polar residues" evidence="18">
    <location>
        <begin position="1921"/>
        <end position="1937"/>
    </location>
</feature>
<feature type="domain" description="RRM" evidence="19">
    <location>
        <begin position="407"/>
        <end position="482"/>
    </location>
</feature>
<dbReference type="CDD" id="cd21543">
    <property type="entry name" value="SPOC_SHARP"/>
    <property type="match status" value="1"/>
</dbReference>
<evidence type="ECO:0000256" key="10">
    <source>
        <dbReference type="ARBA" id="ARBA00023159"/>
    </source>
</evidence>
<feature type="compositionally biased region" description="Basic and acidic residues" evidence="18">
    <location>
        <begin position="3801"/>
        <end position="3810"/>
    </location>
</feature>
<feature type="domain" description="SPOC" evidence="20">
    <location>
        <begin position="4352"/>
        <end position="4479"/>
    </location>
</feature>
<feature type="compositionally biased region" description="Basic residues" evidence="18">
    <location>
        <begin position="2445"/>
        <end position="2459"/>
    </location>
</feature>
<evidence type="ECO:0000256" key="14">
    <source>
        <dbReference type="ARBA" id="ARBA00075118"/>
    </source>
</evidence>
<evidence type="ECO:0000256" key="12">
    <source>
        <dbReference type="ARBA" id="ARBA00023242"/>
    </source>
</evidence>
<dbReference type="PANTHER" id="PTHR23189">
    <property type="entry name" value="RNA RECOGNITION MOTIF-CONTAINING"/>
    <property type="match status" value="1"/>
</dbReference>
<feature type="region of interest" description="Disordered" evidence="18">
    <location>
        <begin position="608"/>
        <end position="706"/>
    </location>
</feature>
<dbReference type="GO" id="GO:0005634">
    <property type="term" value="C:nucleus"/>
    <property type="evidence" value="ECO:0007669"/>
    <property type="project" value="UniProtKB-SubCell"/>
</dbReference>
<feature type="region of interest" description="Disordered" evidence="18">
    <location>
        <begin position="3787"/>
        <end position="3824"/>
    </location>
</feature>
<feature type="compositionally biased region" description="Basic and acidic residues" evidence="18">
    <location>
        <begin position="2787"/>
        <end position="2801"/>
    </location>
</feature>
<feature type="compositionally biased region" description="Acidic residues" evidence="18">
    <location>
        <begin position="2627"/>
        <end position="2638"/>
    </location>
</feature>
<dbReference type="FunFam" id="3.30.70.330:FF:000088">
    <property type="entry name" value="msx2-interacting protein-like isoform X1"/>
    <property type="match status" value="1"/>
</dbReference>
<dbReference type="Gene3D" id="3.30.70.330">
    <property type="match status" value="3"/>
</dbReference>
<feature type="compositionally biased region" description="Pro residues" evidence="18">
    <location>
        <begin position="3245"/>
        <end position="3255"/>
    </location>
</feature>
<keyword evidence="6" id="KW-0914">Notch signaling pathway</keyword>
<keyword evidence="9" id="KW-0238">DNA-binding</keyword>
<evidence type="ECO:0000313" key="21">
    <source>
        <dbReference type="EMBL" id="KAH0544112.1"/>
    </source>
</evidence>
<evidence type="ECO:0000256" key="7">
    <source>
        <dbReference type="ARBA" id="ARBA00023015"/>
    </source>
</evidence>
<dbReference type="EMBL" id="JAHXZJ010002245">
    <property type="protein sequence ID" value="KAH0544112.1"/>
    <property type="molecule type" value="Genomic_DNA"/>
</dbReference>
<feature type="compositionally biased region" description="Basic and acidic residues" evidence="18">
    <location>
        <begin position="1829"/>
        <end position="1860"/>
    </location>
</feature>
<evidence type="ECO:0000256" key="17">
    <source>
        <dbReference type="SAM" id="Coils"/>
    </source>
</evidence>
<keyword evidence="5 16" id="KW-0694">RNA-binding</keyword>
<feature type="region of interest" description="Disordered" evidence="18">
    <location>
        <begin position="224"/>
        <end position="302"/>
    </location>
</feature>
<feature type="compositionally biased region" description="Basic residues" evidence="18">
    <location>
        <begin position="3484"/>
        <end position="3494"/>
    </location>
</feature>
<dbReference type="InterPro" id="IPR010912">
    <property type="entry name" value="SPOC_met"/>
</dbReference>
<feature type="compositionally biased region" description="Polar residues" evidence="18">
    <location>
        <begin position="2054"/>
        <end position="2066"/>
    </location>
</feature>
<feature type="compositionally biased region" description="Basic and acidic residues" evidence="18">
    <location>
        <begin position="829"/>
        <end position="841"/>
    </location>
</feature>
<name>A0AAV7I2E7_COTGL</name>
<evidence type="ECO:0000259" key="19">
    <source>
        <dbReference type="PROSITE" id="PS50102"/>
    </source>
</evidence>
<feature type="domain" description="RRM" evidence="19">
    <location>
        <begin position="305"/>
        <end position="383"/>
    </location>
</feature>
<dbReference type="Proteomes" id="UP000826195">
    <property type="component" value="Unassembled WGS sequence"/>
</dbReference>
<feature type="compositionally biased region" description="Acidic residues" evidence="18">
    <location>
        <begin position="3419"/>
        <end position="3430"/>
    </location>
</feature>
<feature type="region of interest" description="Disordered" evidence="18">
    <location>
        <begin position="2324"/>
        <end position="2345"/>
    </location>
</feature>
<reference evidence="21 22" key="1">
    <citation type="journal article" date="2021" name="J. Hered.">
        <title>A chromosome-level genome assembly of the parasitoid wasp, Cotesia glomerata (Hymenoptera: Braconidae).</title>
        <authorList>
            <person name="Pinto B.J."/>
            <person name="Weis J.J."/>
            <person name="Gamble T."/>
            <person name="Ode P.J."/>
            <person name="Paul R."/>
            <person name="Zaspel J.M."/>
        </authorList>
    </citation>
    <scope>NUCLEOTIDE SEQUENCE [LARGE SCALE GENOMIC DNA]</scope>
    <source>
        <strain evidence="21">CgM1</strain>
    </source>
</reference>
<dbReference type="SMART" id="SM00360">
    <property type="entry name" value="RRM"/>
    <property type="match status" value="3"/>
</dbReference>
<evidence type="ECO:0000256" key="15">
    <source>
        <dbReference type="ARBA" id="ARBA00078128"/>
    </source>
</evidence>
<keyword evidence="10" id="KW-0010">Activator</keyword>
<dbReference type="CDD" id="cd12349">
    <property type="entry name" value="RRM2_SHARP"/>
    <property type="match status" value="1"/>
</dbReference>
<dbReference type="GO" id="GO:0003714">
    <property type="term" value="F:transcription corepressor activity"/>
    <property type="evidence" value="ECO:0007669"/>
    <property type="project" value="UniProtKB-ARBA"/>
</dbReference>
<evidence type="ECO:0000256" key="18">
    <source>
        <dbReference type="SAM" id="MobiDB-lite"/>
    </source>
</evidence>
<feature type="compositionally biased region" description="Acidic residues" evidence="18">
    <location>
        <begin position="3354"/>
        <end position="3369"/>
    </location>
</feature>
<accession>A0AAV7I2E7</accession>
<comment type="caution">
    <text evidence="21">The sequence shown here is derived from an EMBL/GenBank/DDBJ whole genome shotgun (WGS) entry which is preliminary data.</text>
</comment>
<comment type="subcellular location">
    <subcellularLocation>
        <location evidence="1">Nucleus</location>
    </subcellularLocation>
</comment>
<dbReference type="InterPro" id="IPR034173">
    <property type="entry name" value="SHARP_RRM2"/>
</dbReference>
<feature type="compositionally biased region" description="Polar residues" evidence="18">
    <location>
        <begin position="882"/>
        <end position="898"/>
    </location>
</feature>
<feature type="compositionally biased region" description="Low complexity" evidence="18">
    <location>
        <begin position="899"/>
        <end position="915"/>
    </location>
</feature>
<feature type="region of interest" description="Disordered" evidence="18">
    <location>
        <begin position="3046"/>
        <end position="3066"/>
    </location>
</feature>
<dbReference type="InterPro" id="IPR000504">
    <property type="entry name" value="RRM_dom"/>
</dbReference>
<keyword evidence="3" id="KW-0488">Methylation</keyword>
<dbReference type="GO" id="GO:0003723">
    <property type="term" value="F:RNA binding"/>
    <property type="evidence" value="ECO:0007669"/>
    <property type="project" value="UniProtKB-UniRule"/>
</dbReference>
<dbReference type="Pfam" id="PF00076">
    <property type="entry name" value="RRM_1"/>
    <property type="match status" value="2"/>
</dbReference>
<dbReference type="InterPro" id="IPR034174">
    <property type="entry name" value="SHARP_RRM3"/>
</dbReference>
<feature type="compositionally biased region" description="Basic and acidic residues" evidence="18">
    <location>
        <begin position="2294"/>
        <end position="2303"/>
    </location>
</feature>
<dbReference type="Gene3D" id="2.40.290.10">
    <property type="match status" value="1"/>
</dbReference>
<keyword evidence="12" id="KW-0539">Nucleus</keyword>
<evidence type="ECO:0000256" key="9">
    <source>
        <dbReference type="ARBA" id="ARBA00023125"/>
    </source>
</evidence>
<feature type="coiled-coil region" evidence="17">
    <location>
        <begin position="2008"/>
        <end position="2035"/>
    </location>
</feature>
<feature type="region of interest" description="Disordered" evidence="18">
    <location>
        <begin position="1339"/>
        <end position="2001"/>
    </location>
</feature>
<evidence type="ECO:0000256" key="13">
    <source>
        <dbReference type="ARBA" id="ARBA00069486"/>
    </source>
</evidence>
<evidence type="ECO:0000256" key="4">
    <source>
        <dbReference type="ARBA" id="ARBA00022553"/>
    </source>
</evidence>
<proteinExistence type="inferred from homology"/>
<feature type="compositionally biased region" description="Basic residues" evidence="18">
    <location>
        <begin position="1938"/>
        <end position="1959"/>
    </location>
</feature>
<feature type="compositionally biased region" description="Low complexity" evidence="18">
    <location>
        <begin position="2499"/>
        <end position="2535"/>
    </location>
</feature>
<organism evidence="21 22">
    <name type="scientific">Cotesia glomerata</name>
    <name type="common">Lepidopteran parasitic wasp</name>
    <name type="synonym">Apanteles glomeratus</name>
    <dbReference type="NCBI Taxonomy" id="32391"/>
    <lineage>
        <taxon>Eukaryota</taxon>
        <taxon>Metazoa</taxon>
        <taxon>Ecdysozoa</taxon>
        <taxon>Arthropoda</taxon>
        <taxon>Hexapoda</taxon>
        <taxon>Insecta</taxon>
        <taxon>Pterygota</taxon>
        <taxon>Neoptera</taxon>
        <taxon>Endopterygota</taxon>
        <taxon>Hymenoptera</taxon>
        <taxon>Apocrita</taxon>
        <taxon>Ichneumonoidea</taxon>
        <taxon>Braconidae</taxon>
        <taxon>Microgastrinae</taxon>
        <taxon>Cotesia</taxon>
    </lineage>
</organism>
<feature type="region of interest" description="Disordered" evidence="18">
    <location>
        <begin position="3618"/>
        <end position="3732"/>
    </location>
</feature>
<feature type="compositionally biased region" description="Acidic residues" evidence="18">
    <location>
        <begin position="2688"/>
        <end position="2697"/>
    </location>
</feature>
<dbReference type="FunFam" id="3.30.70.330:FF:000143">
    <property type="entry name" value="msx2-interacting protein-like isoform X1"/>
    <property type="match status" value="1"/>
</dbReference>
<comment type="similarity">
    <text evidence="2">Belongs to the RRM Spen family.</text>
</comment>
<evidence type="ECO:0000256" key="6">
    <source>
        <dbReference type="ARBA" id="ARBA00022976"/>
    </source>
</evidence>
<feature type="region of interest" description="Disordered" evidence="18">
    <location>
        <begin position="1268"/>
        <end position="1289"/>
    </location>
</feature>
<feature type="compositionally biased region" description="Basic and acidic residues" evidence="18">
    <location>
        <begin position="1965"/>
        <end position="1979"/>
    </location>
</feature>
<gene>
    <name evidence="21" type="ORF">KQX54_000381</name>
</gene>
<feature type="compositionally biased region" description="Basic and acidic residues" evidence="18">
    <location>
        <begin position="3383"/>
        <end position="3395"/>
    </location>
</feature>
<keyword evidence="8 17" id="KW-0175">Coiled coil</keyword>
<feature type="compositionally biased region" description="Basic and acidic residues" evidence="18">
    <location>
        <begin position="1744"/>
        <end position="1792"/>
    </location>
</feature>
<evidence type="ECO:0000256" key="2">
    <source>
        <dbReference type="ARBA" id="ARBA00005387"/>
    </source>
</evidence>
<dbReference type="GO" id="GO:0007219">
    <property type="term" value="P:Notch signaling pathway"/>
    <property type="evidence" value="ECO:0007669"/>
    <property type="project" value="UniProtKB-KW"/>
</dbReference>
<protein>
    <recommendedName>
        <fullName evidence="13">Msx2-interacting protein</fullName>
    </recommendedName>
    <alternativeName>
        <fullName evidence="14">SMART/HDAC1-associated repressor protein</fullName>
    </alternativeName>
    <alternativeName>
        <fullName evidence="15">SPEN homolog</fullName>
    </alternativeName>
</protein>
<feature type="compositionally biased region" description="Polar residues" evidence="18">
    <location>
        <begin position="1714"/>
        <end position="1726"/>
    </location>
</feature>
<feature type="compositionally biased region" description="Low complexity" evidence="18">
    <location>
        <begin position="871"/>
        <end position="881"/>
    </location>
</feature>
<keyword evidence="11" id="KW-0804">Transcription</keyword>
<feature type="region of interest" description="Disordered" evidence="18">
    <location>
        <begin position="4138"/>
        <end position="4176"/>
    </location>
</feature>
<feature type="region of interest" description="Disordered" evidence="18">
    <location>
        <begin position="142"/>
        <end position="161"/>
    </location>
</feature>
<feature type="compositionally biased region" description="Polar residues" evidence="18">
    <location>
        <begin position="2164"/>
        <end position="2173"/>
    </location>
</feature>
<dbReference type="GO" id="GO:0003677">
    <property type="term" value="F:DNA binding"/>
    <property type="evidence" value="ECO:0007669"/>
    <property type="project" value="UniProtKB-KW"/>
</dbReference>
<feature type="compositionally biased region" description="Basic and acidic residues" evidence="18">
    <location>
        <begin position="2206"/>
        <end position="2216"/>
    </location>
</feature>
<feature type="compositionally biased region" description="Basic and acidic residues" evidence="18">
    <location>
        <begin position="3592"/>
        <end position="3601"/>
    </location>
</feature>
<feature type="compositionally biased region" description="Pro residues" evidence="18">
    <location>
        <begin position="2807"/>
        <end position="2819"/>
    </location>
</feature>
<feature type="compositionally biased region" description="Polar residues" evidence="18">
    <location>
        <begin position="2135"/>
        <end position="2145"/>
    </location>
</feature>